<dbReference type="InterPro" id="IPR011059">
    <property type="entry name" value="Metal-dep_hydrolase_composite"/>
</dbReference>
<evidence type="ECO:0000259" key="3">
    <source>
        <dbReference type="Pfam" id="PF07969"/>
    </source>
</evidence>
<dbReference type="EMBL" id="VSZS01000068">
    <property type="protein sequence ID" value="TYR29462.1"/>
    <property type="molecule type" value="Genomic_DNA"/>
</dbReference>
<organism evidence="4 5">
    <name type="scientific">Neoaquamicrobium microcysteis</name>
    <dbReference type="NCBI Taxonomy" id="2682781"/>
    <lineage>
        <taxon>Bacteria</taxon>
        <taxon>Pseudomonadati</taxon>
        <taxon>Pseudomonadota</taxon>
        <taxon>Alphaproteobacteria</taxon>
        <taxon>Hyphomicrobiales</taxon>
        <taxon>Phyllobacteriaceae</taxon>
        <taxon>Neoaquamicrobium</taxon>
    </lineage>
</organism>
<dbReference type="SUPFAM" id="SSF51338">
    <property type="entry name" value="Composite domain of metallo-dependent hydrolases"/>
    <property type="match status" value="1"/>
</dbReference>
<reference evidence="4 5" key="1">
    <citation type="submission" date="2019-08" db="EMBL/GenBank/DDBJ databases">
        <authorList>
            <person name="Seo Y.L."/>
        </authorList>
    </citation>
    <scope>NUCLEOTIDE SEQUENCE [LARGE SCALE GENOMIC DNA]</scope>
    <source>
        <strain evidence="4 5">MaA-C15</strain>
    </source>
</reference>
<dbReference type="InterPro" id="IPR052349">
    <property type="entry name" value="Metallo-hydrolase_Enzymes"/>
</dbReference>
<dbReference type="SUPFAM" id="SSF51556">
    <property type="entry name" value="Metallo-dependent hydrolases"/>
    <property type="match status" value="1"/>
</dbReference>
<evidence type="ECO:0000313" key="5">
    <source>
        <dbReference type="Proteomes" id="UP000323258"/>
    </source>
</evidence>
<dbReference type="GO" id="GO:0004131">
    <property type="term" value="F:cytosine deaminase activity"/>
    <property type="evidence" value="ECO:0007669"/>
    <property type="project" value="TreeGrafter"/>
</dbReference>
<dbReference type="Pfam" id="PF07969">
    <property type="entry name" value="Amidohydro_3"/>
    <property type="match status" value="1"/>
</dbReference>
<dbReference type="NCBIfam" id="NF005748">
    <property type="entry name" value="PRK07572.1"/>
    <property type="match status" value="1"/>
</dbReference>
<keyword evidence="5" id="KW-1185">Reference proteome</keyword>
<dbReference type="Gene3D" id="3.20.20.140">
    <property type="entry name" value="Metal-dependent hydrolases"/>
    <property type="match status" value="1"/>
</dbReference>
<protein>
    <submittedName>
        <fullName evidence="4">Amidohydrolase family protein</fullName>
    </submittedName>
</protein>
<dbReference type="GO" id="GO:0046872">
    <property type="term" value="F:metal ion binding"/>
    <property type="evidence" value="ECO:0007669"/>
    <property type="project" value="UniProtKB-KW"/>
</dbReference>
<dbReference type="GO" id="GO:0035888">
    <property type="term" value="F:isoguanine deaminase activity"/>
    <property type="evidence" value="ECO:0007669"/>
    <property type="project" value="TreeGrafter"/>
</dbReference>
<proteinExistence type="predicted"/>
<name>A0A5D4GN69_9HYPH</name>
<keyword evidence="1" id="KW-0479">Metal-binding</keyword>
<dbReference type="AlphaFoldDB" id="A0A5D4GN69"/>
<dbReference type="Proteomes" id="UP000323258">
    <property type="component" value="Unassembled WGS sequence"/>
</dbReference>
<evidence type="ECO:0000256" key="2">
    <source>
        <dbReference type="ARBA" id="ARBA00022801"/>
    </source>
</evidence>
<dbReference type="PANTHER" id="PTHR32027">
    <property type="entry name" value="CYTOSINE DEAMINASE"/>
    <property type="match status" value="1"/>
</dbReference>
<dbReference type="GO" id="GO:0006209">
    <property type="term" value="P:cytosine catabolic process"/>
    <property type="evidence" value="ECO:0007669"/>
    <property type="project" value="TreeGrafter"/>
</dbReference>
<reference evidence="4 5" key="2">
    <citation type="submission" date="2019-09" db="EMBL/GenBank/DDBJ databases">
        <title>Mesorhizobium sp. MaA-C15 isolated from Microcystis aeruginosa.</title>
        <authorList>
            <person name="Jeong S.E."/>
            <person name="Jin H.M."/>
            <person name="Jeon C.O."/>
        </authorList>
    </citation>
    <scope>NUCLEOTIDE SEQUENCE [LARGE SCALE GENOMIC DNA]</scope>
    <source>
        <strain evidence="4 5">MaA-C15</strain>
    </source>
</reference>
<dbReference type="RefSeq" id="WP_148916842.1">
    <property type="nucleotide sequence ID" value="NZ_VSZS01000068.1"/>
</dbReference>
<comment type="caution">
    <text evidence="4">The sequence shown here is derived from an EMBL/GenBank/DDBJ whole genome shotgun (WGS) entry which is preliminary data.</text>
</comment>
<dbReference type="Gene3D" id="2.30.40.10">
    <property type="entry name" value="Urease, subunit C, domain 1"/>
    <property type="match status" value="1"/>
</dbReference>
<dbReference type="PANTHER" id="PTHR32027:SF0">
    <property type="entry name" value="CYTOSINE DEAMINASE"/>
    <property type="match status" value="1"/>
</dbReference>
<feature type="domain" description="Amidohydrolase 3" evidence="3">
    <location>
        <begin position="42"/>
        <end position="400"/>
    </location>
</feature>
<dbReference type="OrthoDB" id="9815027at2"/>
<gene>
    <name evidence="4" type="ORF">FY036_21570</name>
</gene>
<accession>A0A5D4GN69</accession>
<evidence type="ECO:0000256" key="1">
    <source>
        <dbReference type="ARBA" id="ARBA00022723"/>
    </source>
</evidence>
<evidence type="ECO:0000313" key="4">
    <source>
        <dbReference type="EMBL" id="TYR29462.1"/>
    </source>
</evidence>
<dbReference type="CDD" id="cd01293">
    <property type="entry name" value="Bact_CD"/>
    <property type="match status" value="1"/>
</dbReference>
<sequence>MSFDLIVKGGILPDGTRADIGIRGDKIAAIEPTIEAEAGSDVDAADCLVSQPFVDPHFHMDATLSYGIPRINASGTLLEGIALWGELKPLLTQEAVKQRALAYCDWAVSMGLLAIRTHVDTCDDRLLAVEALLEVKKEVAPYIDLQLVAFPQDGYFRDPTARANTIRALDLGVDVVGGIPHFERTMEDGRRSVTELCEIAAQRGLMVDMHCDETDDPLSRHIEQLAYETQRLGLQGRVAGSHLTSMHSMDNYYVSKLLALIAEAQVSAIPNPLINIVLQGRHDTYPKRRGMTRVPEMLKAGIRVGFGQDCVLDPWYSLGTADMLDVAFMGLHVAQMTSPDDMRRCFDMVTKTSAAIMGLDHYGLEVGKTASLVVLDAGNPIEAIRLRADRVAVVAKGRLVAERPRRATALALPGRPANVHRRHVTPH</sequence>
<keyword evidence="2 4" id="KW-0378">Hydrolase</keyword>
<dbReference type="InterPro" id="IPR013108">
    <property type="entry name" value="Amidohydro_3"/>
</dbReference>
<dbReference type="FunFam" id="3.20.20.140:FF:000019">
    <property type="entry name" value="Cytosine deaminase"/>
    <property type="match status" value="1"/>
</dbReference>
<dbReference type="InterPro" id="IPR032466">
    <property type="entry name" value="Metal_Hydrolase"/>
</dbReference>